<keyword evidence="5" id="KW-1185">Reference proteome</keyword>
<dbReference type="GO" id="GO:0005516">
    <property type="term" value="F:calmodulin binding"/>
    <property type="evidence" value="ECO:0007669"/>
    <property type="project" value="InterPro"/>
</dbReference>
<dbReference type="EMBL" id="CAJNOQ010000227">
    <property type="protein sequence ID" value="CAF0774936.1"/>
    <property type="molecule type" value="Genomic_DNA"/>
</dbReference>
<evidence type="ECO:0000313" key="1">
    <source>
        <dbReference type="EMBL" id="CAF0730568.1"/>
    </source>
</evidence>
<dbReference type="OrthoDB" id="8178106at2759"/>
<dbReference type="Proteomes" id="UP000663829">
    <property type="component" value="Unassembled WGS sequence"/>
</dbReference>
<evidence type="ECO:0000313" key="5">
    <source>
        <dbReference type="Proteomes" id="UP000663829"/>
    </source>
</evidence>
<dbReference type="Proteomes" id="UP000677228">
    <property type="component" value="Unassembled WGS sequence"/>
</dbReference>
<dbReference type="EMBL" id="CAJOBA010000118">
    <property type="protein sequence ID" value="CAF3505766.1"/>
    <property type="molecule type" value="Genomic_DNA"/>
</dbReference>
<sequence>MNPSLVSLAKELSRISPDLLPEKFLSLENLLQKSNEQIQNDLKQEIISLEILPVLLLTLRQDFTRISDGWRLASMNFSCMCVDMGSSKNKKQNRNENSLFYNKYIPQGIDSFLLLARHLQDRLYQERKADMKNTYLVYIRSVLNNLLELLAYHSNLPLIKQGRKINGTSVFGELSPKLKQDYVNEMAYKLTVFDNNDIGRAAIRTLLIVCETDSTVVSILAEKFKGLPTALQRWQGRGFGMDLQDLLAMLRKRGTPYSKDTQRSDYAATRIQALWRGYLVRKKLTKASKSFRNFHMSFRKRKMREAQAKEQERYRAEVQYQAVRDHFRRLRAFKLQQMKVIQLLPASEVEKYLETSRLQSATKIQAFVRGNLQRKKFNQTGHRQLVRERAARLIQRYYRQYQQRQQYELDKRMQRLEFIKPTILTEAKREELLEQIEQWRHERAPKAMSNEEFHALHNRTQNVLSSYVSTNRAWRKVEQRQRSVLLMMNNDTDLLMTSFPKIQNLLKSDTPSDQNLTTMSSWLTHPSKPVRHRAREDHIKAMRYSRAPWYKSLYMYEDGEDLYEKMDEMDEFDRNDILNNPYRYDYEKRKFVQFNTPRSQIQRIQRIKNN</sequence>
<dbReference type="CDD" id="cd23767">
    <property type="entry name" value="IQCD"/>
    <property type="match status" value="1"/>
</dbReference>
<evidence type="ECO:0000313" key="4">
    <source>
        <dbReference type="EMBL" id="CAF3557422.1"/>
    </source>
</evidence>
<evidence type="ECO:0000313" key="3">
    <source>
        <dbReference type="EMBL" id="CAF3505766.1"/>
    </source>
</evidence>
<dbReference type="PROSITE" id="PS50096">
    <property type="entry name" value="IQ"/>
    <property type="match status" value="3"/>
</dbReference>
<dbReference type="GO" id="GO:0005929">
    <property type="term" value="C:cilium"/>
    <property type="evidence" value="ECO:0007669"/>
    <property type="project" value="TreeGrafter"/>
</dbReference>
<dbReference type="EMBL" id="CAJOBC010000227">
    <property type="protein sequence ID" value="CAF3557422.1"/>
    <property type="molecule type" value="Genomic_DNA"/>
</dbReference>
<dbReference type="SMART" id="SM00015">
    <property type="entry name" value="IQ"/>
    <property type="match status" value="3"/>
</dbReference>
<organism evidence="2 5">
    <name type="scientific">Didymodactylos carnosus</name>
    <dbReference type="NCBI Taxonomy" id="1234261"/>
    <lineage>
        <taxon>Eukaryota</taxon>
        <taxon>Metazoa</taxon>
        <taxon>Spiralia</taxon>
        <taxon>Gnathifera</taxon>
        <taxon>Rotifera</taxon>
        <taxon>Eurotatoria</taxon>
        <taxon>Bdelloidea</taxon>
        <taxon>Philodinida</taxon>
        <taxon>Philodinidae</taxon>
        <taxon>Didymodactylos</taxon>
    </lineage>
</organism>
<protein>
    <recommendedName>
        <fullName evidence="6">IQ calmodulin-binding motif-containing protein 1</fullName>
    </recommendedName>
</protein>
<evidence type="ECO:0000313" key="2">
    <source>
        <dbReference type="EMBL" id="CAF0774936.1"/>
    </source>
</evidence>
<accession>A0A813R2G5</accession>
<dbReference type="AlphaFoldDB" id="A0A813R2G5"/>
<evidence type="ECO:0008006" key="6">
    <source>
        <dbReference type="Google" id="ProtNLM"/>
    </source>
</evidence>
<dbReference type="GO" id="GO:0060271">
    <property type="term" value="P:cilium assembly"/>
    <property type="evidence" value="ECO:0007669"/>
    <property type="project" value="InterPro"/>
</dbReference>
<name>A0A813R2G5_9BILA</name>
<dbReference type="EMBL" id="CAJNOK010000118">
    <property type="protein sequence ID" value="CAF0730568.1"/>
    <property type="molecule type" value="Genomic_DNA"/>
</dbReference>
<dbReference type="Pfam" id="PF00612">
    <property type="entry name" value="IQ"/>
    <property type="match status" value="3"/>
</dbReference>
<dbReference type="InterPro" id="IPR000048">
    <property type="entry name" value="IQ_motif_EF-hand-BS"/>
</dbReference>
<dbReference type="Proteomes" id="UP000681722">
    <property type="component" value="Unassembled WGS sequence"/>
</dbReference>
<gene>
    <name evidence="2" type="ORF">GPM918_LOCUS2139</name>
    <name evidence="1" type="ORF">OVA965_LOCUS769</name>
    <name evidence="4" type="ORF">SRO942_LOCUS2139</name>
    <name evidence="3" type="ORF">TMI583_LOCUS769</name>
</gene>
<comment type="caution">
    <text evidence="2">The sequence shown here is derived from an EMBL/GenBank/DDBJ whole genome shotgun (WGS) entry which is preliminary data.</text>
</comment>
<dbReference type="Proteomes" id="UP000682733">
    <property type="component" value="Unassembled WGS sequence"/>
</dbReference>
<dbReference type="Gene3D" id="1.20.5.190">
    <property type="match status" value="2"/>
</dbReference>
<dbReference type="InterPro" id="IPR028765">
    <property type="entry name" value="IQCB1"/>
</dbReference>
<reference evidence="2" key="1">
    <citation type="submission" date="2021-02" db="EMBL/GenBank/DDBJ databases">
        <authorList>
            <person name="Nowell W R."/>
        </authorList>
    </citation>
    <scope>NUCLEOTIDE SEQUENCE</scope>
</reference>
<proteinExistence type="predicted"/>
<dbReference type="PANTHER" id="PTHR15673">
    <property type="entry name" value="IQ CALMODULIN-BINDING MOTIF CONTAINING PROTEIN 1"/>
    <property type="match status" value="1"/>
</dbReference>
<dbReference type="PANTHER" id="PTHR15673:SF2">
    <property type="entry name" value="IQ CALMODULIN-BINDING MOTIF-CONTAINING PROTEIN 1"/>
    <property type="match status" value="1"/>
</dbReference>